<protein>
    <submittedName>
        <fullName evidence="1">CoA transferase</fullName>
    </submittedName>
</protein>
<dbReference type="InterPro" id="IPR023606">
    <property type="entry name" value="CoA-Trfase_III_dom_1_sf"/>
</dbReference>
<name>A0A2U8DN15_9CLOT</name>
<keyword evidence="1" id="KW-0808">Transferase</keyword>
<gene>
    <name evidence="1" type="ORF">B9W14_03550</name>
</gene>
<dbReference type="PANTHER" id="PTHR48229:SF1">
    <property type="entry name" value="ALPHA METHYLACYL-COA RACEMASE-RELATED"/>
    <property type="match status" value="1"/>
</dbReference>
<sequence length="473" mass="52352">MSFNIQEQLNRILQEVGLSSADVGGKITFKGADPIYDDVLHLGAISALPTMACAVGAATIWKMRTGESQDLSVDLRKSIHNINPNYKFSPTINGFRYPTATLMGNPFLETMYRTRDGRYVIPTAVYPSLMLKWLNFLKCQPNKESVTEAILHWNAQELEDAASAEKLSISICRTPEEWLQHPAGKYLKDKPLITIEKIGESEPQPFLPAKRPLSGIRVLAPVHAIAGPTVVRSLTEYGADALQITTPNDFEHEMIYDEANIGIRSTWLDFNQPEQNKRAHELATECDVFVENYRTSVMRHFGFTPSELAEKNPGIIYVSVKCYGYGGPWGERAGFDTQGTAASGLTVVEGSPEMPKMPCTTMINDYVTGYFGAVGALAALVKRAKEGGSYHVKVNLTSNAMWCCSLGTLNRNELDFSDTAHHLLPPDIMTRQTALGKICRLASPVELSKTPGNWEDPILVPRGSNKPEWLPRT</sequence>
<dbReference type="PANTHER" id="PTHR48229">
    <property type="entry name" value="CAIB/BAIF FAMILY ENZYME (AFU_ORTHOLOGUE AFUA_1G05360)-RELATED"/>
    <property type="match status" value="1"/>
</dbReference>
<dbReference type="Gene3D" id="3.40.50.10540">
    <property type="entry name" value="Crotonobetainyl-coa:carnitine coa-transferase, domain 1"/>
    <property type="match status" value="1"/>
</dbReference>
<dbReference type="AlphaFoldDB" id="A0A2U8DN15"/>
<dbReference type="Pfam" id="PF02515">
    <property type="entry name" value="CoA_transf_3"/>
    <property type="match status" value="1"/>
</dbReference>
<dbReference type="GO" id="GO:0016740">
    <property type="term" value="F:transferase activity"/>
    <property type="evidence" value="ECO:0007669"/>
    <property type="project" value="UniProtKB-KW"/>
</dbReference>
<dbReference type="RefSeq" id="WP_032076760.1">
    <property type="nucleotide sequence ID" value="NZ_CP020953.1"/>
</dbReference>
<accession>A0A2U8DN15</accession>
<organism evidence="1 2">
    <name type="scientific">Clostridium drakei</name>
    <dbReference type="NCBI Taxonomy" id="332101"/>
    <lineage>
        <taxon>Bacteria</taxon>
        <taxon>Bacillati</taxon>
        <taxon>Bacillota</taxon>
        <taxon>Clostridia</taxon>
        <taxon>Eubacteriales</taxon>
        <taxon>Clostridiaceae</taxon>
        <taxon>Clostridium</taxon>
    </lineage>
</organism>
<evidence type="ECO:0000313" key="2">
    <source>
        <dbReference type="Proteomes" id="UP000244910"/>
    </source>
</evidence>
<dbReference type="OrthoDB" id="9797653at2"/>
<dbReference type="Proteomes" id="UP000244910">
    <property type="component" value="Chromosome"/>
</dbReference>
<dbReference type="KEGG" id="cdrk:B9W14_03550"/>
<dbReference type="InterPro" id="IPR003673">
    <property type="entry name" value="CoA-Trfase_fam_III"/>
</dbReference>
<proteinExistence type="predicted"/>
<dbReference type="InterPro" id="IPR052985">
    <property type="entry name" value="CoA-trans_III_biosynth/detox"/>
</dbReference>
<dbReference type="EMBL" id="CP020953">
    <property type="protein sequence ID" value="AWI03594.1"/>
    <property type="molecule type" value="Genomic_DNA"/>
</dbReference>
<evidence type="ECO:0000313" key="1">
    <source>
        <dbReference type="EMBL" id="AWI03594.1"/>
    </source>
</evidence>
<reference evidence="2" key="1">
    <citation type="submission" date="2017-04" db="EMBL/GenBank/DDBJ databases">
        <authorList>
            <person name="Song Y."/>
            <person name="Cho B.-K."/>
        </authorList>
    </citation>
    <scope>NUCLEOTIDE SEQUENCE [LARGE SCALE GENOMIC DNA]</scope>
    <source>
        <strain evidence="2">SL1</strain>
    </source>
</reference>
<dbReference type="SUPFAM" id="SSF89796">
    <property type="entry name" value="CoA-transferase family III (CaiB/BaiF)"/>
    <property type="match status" value="2"/>
</dbReference>
<keyword evidence="2" id="KW-1185">Reference proteome</keyword>